<dbReference type="EMBL" id="KZ613947">
    <property type="protein sequence ID" value="PMD39239.1"/>
    <property type="molecule type" value="Genomic_DNA"/>
</dbReference>
<sequence length="277" mass="30200">MRTGGRTTDGEGTPTKERPTVRSQGLPRGPNFPSCMSRLVDSMGDGCETTRWDGRCSTSSVGRGGDVQITTRSRSWRLSATAKLAWAPPQHDYSDTPASSAHGVAEKPNWKCRDAFHRVGLAWGYLSAGELSRPALPPGIPPGTAGRLGNTDSISSVVQHLGFAWIIGHRLRDMGKVDAAVDLESRDKLFAVQPPSHSLKWPQGTRTYEPHAEGAFPERSKIRRLQGKGSPFPPTGMSECQDVRMSGRPYSRILLARAETFVAPVSKTQRLQPGPRF</sequence>
<dbReference type="Proteomes" id="UP000235786">
    <property type="component" value="Unassembled WGS sequence"/>
</dbReference>
<feature type="region of interest" description="Disordered" evidence="1">
    <location>
        <begin position="1"/>
        <end position="33"/>
    </location>
</feature>
<organism evidence="2 3">
    <name type="scientific">Hyaloscypha variabilis (strain UAMH 11265 / GT02V1 / F)</name>
    <name type="common">Meliniomyces variabilis</name>
    <dbReference type="NCBI Taxonomy" id="1149755"/>
    <lineage>
        <taxon>Eukaryota</taxon>
        <taxon>Fungi</taxon>
        <taxon>Dikarya</taxon>
        <taxon>Ascomycota</taxon>
        <taxon>Pezizomycotina</taxon>
        <taxon>Leotiomycetes</taxon>
        <taxon>Helotiales</taxon>
        <taxon>Hyaloscyphaceae</taxon>
        <taxon>Hyaloscypha</taxon>
        <taxon>Hyaloscypha variabilis</taxon>
    </lineage>
</organism>
<evidence type="ECO:0000313" key="3">
    <source>
        <dbReference type="Proteomes" id="UP000235786"/>
    </source>
</evidence>
<name>A0A2J6RL82_HYAVF</name>
<accession>A0A2J6RL82</accession>
<gene>
    <name evidence="2" type="ORF">L207DRAFT_530670</name>
</gene>
<reference evidence="2 3" key="1">
    <citation type="submission" date="2016-04" db="EMBL/GenBank/DDBJ databases">
        <title>A degradative enzymes factory behind the ericoid mycorrhizal symbiosis.</title>
        <authorList>
            <consortium name="DOE Joint Genome Institute"/>
            <person name="Martino E."/>
            <person name="Morin E."/>
            <person name="Grelet G."/>
            <person name="Kuo A."/>
            <person name="Kohler A."/>
            <person name="Daghino S."/>
            <person name="Barry K."/>
            <person name="Choi C."/>
            <person name="Cichocki N."/>
            <person name="Clum A."/>
            <person name="Copeland A."/>
            <person name="Hainaut M."/>
            <person name="Haridas S."/>
            <person name="Labutti K."/>
            <person name="Lindquist E."/>
            <person name="Lipzen A."/>
            <person name="Khouja H.-R."/>
            <person name="Murat C."/>
            <person name="Ohm R."/>
            <person name="Olson A."/>
            <person name="Spatafora J."/>
            <person name="Veneault-Fourrey C."/>
            <person name="Henrissat B."/>
            <person name="Grigoriev I."/>
            <person name="Martin F."/>
            <person name="Perotto S."/>
        </authorList>
    </citation>
    <scope>NUCLEOTIDE SEQUENCE [LARGE SCALE GENOMIC DNA]</scope>
    <source>
        <strain evidence="2 3">F</strain>
    </source>
</reference>
<feature type="compositionally biased region" description="Low complexity" evidence="1">
    <location>
        <begin position="1"/>
        <end position="13"/>
    </location>
</feature>
<dbReference type="AlphaFoldDB" id="A0A2J6RL82"/>
<evidence type="ECO:0000313" key="2">
    <source>
        <dbReference type="EMBL" id="PMD39239.1"/>
    </source>
</evidence>
<evidence type="ECO:0000256" key="1">
    <source>
        <dbReference type="SAM" id="MobiDB-lite"/>
    </source>
</evidence>
<proteinExistence type="predicted"/>
<keyword evidence="3" id="KW-1185">Reference proteome</keyword>
<protein>
    <submittedName>
        <fullName evidence="2">Uncharacterized protein</fullName>
    </submittedName>
</protein>